<gene>
    <name evidence="2" type="ORF">WCI35_018586</name>
</gene>
<proteinExistence type="predicted"/>
<sequence>ELLTFRDVALEFSPEEWTCLDPTQRSIPGDVMLENYRNLVSLGLAVSRPELIIHLEQRKEAWNLKRPETVAKHP</sequence>
<reference evidence="2 3" key="1">
    <citation type="journal article" date="2024" name="G3 (Bethesda)">
        <title>A hybrid genome assembly of the endangered aye-aye (Daubentonia madagascariensis).</title>
        <authorList>
            <person name="Versoza C.J."/>
            <person name="Pfeifer S.P."/>
        </authorList>
    </citation>
    <scope>NUCLEOTIDE SEQUENCE [LARGE SCALE GENOMIC DNA]</scope>
    <source>
        <strain evidence="2">6821</strain>
    </source>
</reference>
<dbReference type="InterPro" id="IPR001909">
    <property type="entry name" value="KRAB"/>
</dbReference>
<accession>A0ABD2DW89</accession>
<evidence type="ECO:0000313" key="3">
    <source>
        <dbReference type="Proteomes" id="UP001610411"/>
    </source>
</evidence>
<dbReference type="AlphaFoldDB" id="A0ABD2DW89"/>
<dbReference type="InterPro" id="IPR050169">
    <property type="entry name" value="Krueppel_C2H2_ZnF"/>
</dbReference>
<feature type="non-terminal residue" evidence="2">
    <location>
        <position position="74"/>
    </location>
</feature>
<dbReference type="Gene3D" id="6.10.140.140">
    <property type="match status" value="1"/>
</dbReference>
<dbReference type="EMBL" id="JBFSEQ010000007">
    <property type="protein sequence ID" value="KAL2770533.1"/>
    <property type="molecule type" value="Genomic_DNA"/>
</dbReference>
<dbReference type="Pfam" id="PF01352">
    <property type="entry name" value="KRAB"/>
    <property type="match status" value="1"/>
</dbReference>
<keyword evidence="3" id="KW-1185">Reference proteome</keyword>
<organism evidence="2 3">
    <name type="scientific">Daubentonia madagascariensis</name>
    <name type="common">Aye-aye</name>
    <name type="synonym">Sciurus madagascariensis</name>
    <dbReference type="NCBI Taxonomy" id="31869"/>
    <lineage>
        <taxon>Eukaryota</taxon>
        <taxon>Metazoa</taxon>
        <taxon>Chordata</taxon>
        <taxon>Craniata</taxon>
        <taxon>Vertebrata</taxon>
        <taxon>Euteleostomi</taxon>
        <taxon>Mammalia</taxon>
        <taxon>Eutheria</taxon>
        <taxon>Euarchontoglires</taxon>
        <taxon>Primates</taxon>
        <taxon>Strepsirrhini</taxon>
        <taxon>Chiromyiformes</taxon>
        <taxon>Daubentoniidae</taxon>
        <taxon>Daubentonia</taxon>
    </lineage>
</organism>
<dbReference type="PANTHER" id="PTHR23232:SF158">
    <property type="entry name" value="KRAB DOMAIN-CONTAINING PROTEIN 5"/>
    <property type="match status" value="1"/>
</dbReference>
<dbReference type="CDD" id="cd07765">
    <property type="entry name" value="KRAB_A-box"/>
    <property type="match status" value="1"/>
</dbReference>
<dbReference type="SMART" id="SM00349">
    <property type="entry name" value="KRAB"/>
    <property type="match status" value="1"/>
</dbReference>
<feature type="non-terminal residue" evidence="2">
    <location>
        <position position="1"/>
    </location>
</feature>
<dbReference type="PROSITE" id="PS50805">
    <property type="entry name" value="KRAB"/>
    <property type="match status" value="1"/>
</dbReference>
<protein>
    <submittedName>
        <fullName evidence="2">Zinc finger protein 680 isoform 2</fullName>
    </submittedName>
</protein>
<dbReference type="PANTHER" id="PTHR23232">
    <property type="entry name" value="KRAB DOMAIN C2H2 ZINC FINGER"/>
    <property type="match status" value="1"/>
</dbReference>
<dbReference type="Proteomes" id="UP001610411">
    <property type="component" value="Unassembled WGS sequence"/>
</dbReference>
<dbReference type="SUPFAM" id="SSF109640">
    <property type="entry name" value="KRAB domain (Kruppel-associated box)"/>
    <property type="match status" value="1"/>
</dbReference>
<comment type="caution">
    <text evidence="2">The sequence shown here is derived from an EMBL/GenBank/DDBJ whole genome shotgun (WGS) entry which is preliminary data.</text>
</comment>
<evidence type="ECO:0000313" key="2">
    <source>
        <dbReference type="EMBL" id="KAL2770533.1"/>
    </source>
</evidence>
<name>A0ABD2DW89_DAUMA</name>
<evidence type="ECO:0000259" key="1">
    <source>
        <dbReference type="PROSITE" id="PS50805"/>
    </source>
</evidence>
<dbReference type="InterPro" id="IPR036051">
    <property type="entry name" value="KRAB_dom_sf"/>
</dbReference>
<feature type="domain" description="KRAB" evidence="1">
    <location>
        <begin position="3"/>
        <end position="74"/>
    </location>
</feature>